<reference evidence="2" key="1">
    <citation type="submission" date="2019-11" db="EMBL/GenBank/DDBJ databases">
        <authorList>
            <person name="Feng L."/>
        </authorList>
    </citation>
    <scope>NUCLEOTIDE SEQUENCE</scope>
    <source>
        <strain evidence="2">BhanseniiLFYP23</strain>
    </source>
</reference>
<organism evidence="2">
    <name type="scientific">Blautia hansenii</name>
    <name type="common">Ruminococcus hansenii</name>
    <dbReference type="NCBI Taxonomy" id="1322"/>
    <lineage>
        <taxon>Bacteria</taxon>
        <taxon>Bacillati</taxon>
        <taxon>Bacillota</taxon>
        <taxon>Clostridia</taxon>
        <taxon>Lachnospirales</taxon>
        <taxon>Lachnospiraceae</taxon>
        <taxon>Blautia</taxon>
    </lineage>
</organism>
<keyword evidence="1" id="KW-0812">Transmembrane</keyword>
<evidence type="ECO:0000256" key="1">
    <source>
        <dbReference type="SAM" id="Phobius"/>
    </source>
</evidence>
<feature type="transmembrane region" description="Helical" evidence="1">
    <location>
        <begin position="203"/>
        <end position="221"/>
    </location>
</feature>
<sequence length="313" mass="34826">MKKILLPFALLFFLFFLLLFPSQAFSYAKAGLMLWFYTLLPSLLPFMILSNICIKTGLLDKLFEAPKKFWKKAFALSPSGAYALCMGIFCGYPMGAKITADLYAEHRISKQEASYLLTFACFPGPSFLSSYLCVGLFKNTRLIFPTYFILYSSGFLCSLLFRPQKSSEFSYLKKTKKEISGSDFLGNILDTSIMNGFETITKLGGYILIFSILQGISSIALRSFPTLGYFLQGITEITTGNAALSKASWSFDLLYPLILAFTSFGGLSVAAQTKSMLADTDLPFSSYLKGKICNFFCTFAIAFCLVKIVKVII</sequence>
<feature type="transmembrane region" description="Helical" evidence="1">
    <location>
        <begin position="115"/>
        <end position="137"/>
    </location>
</feature>
<keyword evidence="1" id="KW-1133">Transmembrane helix</keyword>
<gene>
    <name evidence="2" type="primary">ylbJ</name>
    <name evidence="2" type="ORF">BHLFYP23_01093</name>
</gene>
<name>A0A6N2VL20_BLAHA</name>
<feature type="transmembrane region" description="Helical" evidence="1">
    <location>
        <begin position="34"/>
        <end position="54"/>
    </location>
</feature>
<keyword evidence="1" id="KW-0472">Membrane</keyword>
<feature type="transmembrane region" description="Helical" evidence="1">
    <location>
        <begin position="253"/>
        <end position="271"/>
    </location>
</feature>
<evidence type="ECO:0000313" key="2">
    <source>
        <dbReference type="EMBL" id="VYT29552.1"/>
    </source>
</evidence>
<dbReference type="EMBL" id="CACRSY010000016">
    <property type="protein sequence ID" value="VYT29552.1"/>
    <property type="molecule type" value="Genomic_DNA"/>
</dbReference>
<protein>
    <submittedName>
        <fullName evidence="2">Sporulation integral membrane protein YlbJ</fullName>
    </submittedName>
</protein>
<proteinExistence type="predicted"/>
<feature type="transmembrane region" description="Helical" evidence="1">
    <location>
        <begin position="292"/>
        <end position="312"/>
    </location>
</feature>
<accession>A0A6N2VL20</accession>
<dbReference type="AlphaFoldDB" id="A0A6N2VL20"/>